<dbReference type="InterPro" id="IPR025737">
    <property type="entry name" value="FApF"/>
</dbReference>
<keyword evidence="4" id="KW-1185">Reference proteome</keyword>
<dbReference type="Proteomes" id="UP000001887">
    <property type="component" value="Chromosome"/>
</dbReference>
<name>D2R7Q9_PIRSD</name>
<dbReference type="AlphaFoldDB" id="D2R7Q9"/>
<proteinExistence type="predicted"/>
<evidence type="ECO:0000256" key="2">
    <source>
        <dbReference type="SAM" id="SignalP"/>
    </source>
</evidence>
<feature type="compositionally biased region" description="Low complexity" evidence="1">
    <location>
        <begin position="133"/>
        <end position="158"/>
    </location>
</feature>
<reference evidence="3 4" key="1">
    <citation type="journal article" date="2009" name="Stand. Genomic Sci.">
        <title>Complete genome sequence of Pirellula staleyi type strain (ATCC 27377).</title>
        <authorList>
            <person name="Clum A."/>
            <person name="Tindall B.J."/>
            <person name="Sikorski J."/>
            <person name="Ivanova N."/>
            <person name="Mavrommatis K."/>
            <person name="Lucas S."/>
            <person name="Glavina del Rio T."/>
            <person name="Nolan M."/>
            <person name="Chen F."/>
            <person name="Tice H."/>
            <person name="Pitluck S."/>
            <person name="Cheng J.F."/>
            <person name="Chertkov O."/>
            <person name="Brettin T."/>
            <person name="Han C."/>
            <person name="Detter J.C."/>
            <person name="Kuske C."/>
            <person name="Bruce D."/>
            <person name="Goodwin L."/>
            <person name="Ovchinikova G."/>
            <person name="Pati A."/>
            <person name="Mikhailova N."/>
            <person name="Chen A."/>
            <person name="Palaniappan K."/>
            <person name="Land M."/>
            <person name="Hauser L."/>
            <person name="Chang Y.J."/>
            <person name="Jeffries C.D."/>
            <person name="Chain P."/>
            <person name="Rohde M."/>
            <person name="Goker M."/>
            <person name="Bristow J."/>
            <person name="Eisen J.A."/>
            <person name="Markowitz V."/>
            <person name="Hugenholtz P."/>
            <person name="Kyrpides N.C."/>
            <person name="Klenk H.P."/>
            <person name="Lapidus A."/>
        </authorList>
    </citation>
    <scope>NUCLEOTIDE SEQUENCE [LARGE SCALE GENOMIC DNA]</scope>
    <source>
        <strain evidence="4">ATCC 27377 / DSM 6068 / ICPB 4128</strain>
    </source>
</reference>
<dbReference type="EMBL" id="CP001848">
    <property type="protein sequence ID" value="ADB17485.1"/>
    <property type="molecule type" value="Genomic_DNA"/>
</dbReference>
<feature type="signal peptide" evidence="2">
    <location>
        <begin position="1"/>
        <end position="23"/>
    </location>
</feature>
<gene>
    <name evidence="3" type="ordered locus">Psta_2819</name>
</gene>
<feature type="chain" id="PRO_5003036258" evidence="2">
    <location>
        <begin position="24"/>
        <end position="523"/>
    </location>
</feature>
<organism evidence="3 4">
    <name type="scientific">Pirellula staleyi (strain ATCC 27377 / DSM 6068 / ICPB 4128)</name>
    <name type="common">Pirella staleyi</name>
    <dbReference type="NCBI Taxonomy" id="530564"/>
    <lineage>
        <taxon>Bacteria</taxon>
        <taxon>Pseudomonadati</taxon>
        <taxon>Planctomycetota</taxon>
        <taxon>Planctomycetia</taxon>
        <taxon>Pirellulales</taxon>
        <taxon>Pirellulaceae</taxon>
        <taxon>Pirellula</taxon>
    </lineage>
</organism>
<dbReference type="Pfam" id="PF13557">
    <property type="entry name" value="Phenol_MetA_deg"/>
    <property type="match status" value="1"/>
</dbReference>
<dbReference type="HOGENOM" id="CLU_520593_0_0_0"/>
<dbReference type="TCDB" id="9.B.153.3.15">
    <property type="family name" value="the putative beta-barrel porin/alpha amylase or phenol_meta-deg (bbp/aa) family"/>
</dbReference>
<dbReference type="eggNOG" id="COG3266">
    <property type="taxonomic scope" value="Bacteria"/>
</dbReference>
<dbReference type="STRING" id="530564.Psta_2819"/>
<keyword evidence="2" id="KW-0732">Signal</keyword>
<sequence precursor="true">MSSFTTQCVAAVAACLMASLSIAADGEILRLPPVVDEPSGLGSGAGPTTELFAPIEVAAHDTSRDSADTQNSSQFLGIPSSEKRLERLPPVSEIGPIGIERPAARNGSPSDAPSISDPLKPVRMPPVDPADNLQPLPVVEQPLPNDQRTNTSPATTAPPTNYADWEAMVNQRAPISPVPPSMAPQLSPEASTNRWFGPPPLPGIRHDPWLVSQPAPAAEIASGTAAAVASEALVEQPLGEAPVDISQVFLRQSSSLLGQGVLQTEYGFTYSWQQADVITILPDSTIELERVRERQLQVPLTARYGWSDKLEIFCTLPVGVANFERSNSGANDFTTRGGLGDISAGFLWQICQQTECSPDLIYSMQCSAPTGSTPFGPSVNTASLGSGFWSISVNLNAVKSYDPVVLFGGIGYRHEFENEFDGLIITPGETFSYSFGMGMSLNDDLAVSAELFGEFTSAALVNDVGIPNSTAEPILLQFSITRRKCADRSVQPFVAFGLTEDAPDVFLGVFFIRTRDTRWKCEE</sequence>
<dbReference type="OrthoDB" id="247979at2"/>
<protein>
    <submittedName>
        <fullName evidence="3">Uncharacterized protein</fullName>
    </submittedName>
</protein>
<dbReference type="KEGG" id="psl:Psta_2819"/>
<accession>D2R7Q9</accession>
<feature type="region of interest" description="Disordered" evidence="1">
    <location>
        <begin position="95"/>
        <end position="158"/>
    </location>
</feature>
<evidence type="ECO:0000313" key="4">
    <source>
        <dbReference type="Proteomes" id="UP000001887"/>
    </source>
</evidence>
<evidence type="ECO:0000313" key="3">
    <source>
        <dbReference type="EMBL" id="ADB17485.1"/>
    </source>
</evidence>
<evidence type="ECO:0000256" key="1">
    <source>
        <dbReference type="SAM" id="MobiDB-lite"/>
    </source>
</evidence>